<gene>
    <name evidence="2" type="ORF">EJA06_016345</name>
</gene>
<organism evidence="2 3">
    <name type="scientific">Pseudomonas songnenensis</name>
    <dbReference type="NCBI Taxonomy" id="1176259"/>
    <lineage>
        <taxon>Bacteria</taxon>
        <taxon>Pseudomonadati</taxon>
        <taxon>Pseudomonadota</taxon>
        <taxon>Gammaproteobacteria</taxon>
        <taxon>Pseudomonadales</taxon>
        <taxon>Pseudomonadaceae</taxon>
        <taxon>Pseudomonas</taxon>
    </lineage>
</organism>
<dbReference type="Pfam" id="PF19723">
    <property type="entry name" value="DUF6216"/>
    <property type="match status" value="1"/>
</dbReference>
<keyword evidence="1" id="KW-0812">Transmembrane</keyword>
<keyword evidence="1" id="KW-1133">Transmembrane helix</keyword>
<reference evidence="2 3" key="1">
    <citation type="submission" date="2019-01" db="EMBL/GenBank/DDBJ databases">
        <title>High-quality draft genome of. Pseudomonas songnenensis str. L103, a full-fledged denitrifier isolated from 100 meters deep aquifer in a heavily nitrogen fertilized agricultural area.</title>
        <authorList>
            <person name="Liu M."/>
            <person name="Liu B."/>
        </authorList>
    </citation>
    <scope>NUCLEOTIDE SEQUENCE [LARGE SCALE GENOMIC DNA]</scope>
    <source>
        <strain evidence="2 3">L103</strain>
    </source>
</reference>
<dbReference type="InterPro" id="IPR046188">
    <property type="entry name" value="DUF6216"/>
</dbReference>
<feature type="transmembrane region" description="Helical" evidence="1">
    <location>
        <begin position="237"/>
        <end position="254"/>
    </location>
</feature>
<feature type="transmembrane region" description="Helical" evidence="1">
    <location>
        <begin position="134"/>
        <end position="157"/>
    </location>
</feature>
<name>A0A482U074_9PSED</name>
<dbReference type="OrthoDB" id="6972100at2"/>
<keyword evidence="1" id="KW-0472">Membrane</keyword>
<dbReference type="AlphaFoldDB" id="A0A482U074"/>
<accession>A0A482U074</accession>
<evidence type="ECO:0000256" key="1">
    <source>
        <dbReference type="SAM" id="Phobius"/>
    </source>
</evidence>
<proteinExistence type="predicted"/>
<comment type="caution">
    <text evidence="2">The sequence shown here is derived from an EMBL/GenBank/DDBJ whole genome shotgun (WGS) entry which is preliminary data.</text>
</comment>
<dbReference type="RefSeq" id="WP_125482546.1">
    <property type="nucleotide sequence ID" value="NZ_RWYU02000006.1"/>
</dbReference>
<dbReference type="Proteomes" id="UP000282800">
    <property type="component" value="Unassembled WGS sequence"/>
</dbReference>
<feature type="transmembrane region" description="Helical" evidence="1">
    <location>
        <begin position="12"/>
        <end position="33"/>
    </location>
</feature>
<dbReference type="EMBL" id="RWYU02000006">
    <property type="protein sequence ID" value="RYJ61453.1"/>
    <property type="molecule type" value="Genomic_DNA"/>
</dbReference>
<protein>
    <submittedName>
        <fullName evidence="2">Uncharacterized protein</fullName>
    </submittedName>
</protein>
<evidence type="ECO:0000313" key="3">
    <source>
        <dbReference type="Proteomes" id="UP000282800"/>
    </source>
</evidence>
<sequence length="271" mass="31860">MNDLFQWTNNNLTLIVSILNALFISALFIHFYFRAGSLLFIRDKLWHYLGGKESFYTSELEQLRKDARELEHFRFEFNVPAQSIKDARLFERWVSEKEISLTSIKKAREYIDWSDFSDLKTKDFNYNIRSKITLTWAITLYATFALLVSLILSPYLFLHFGDPARSDTFYMSTKEARFGFFIGSPTLNIENCLDLKIRETVENTYNITDEQIEIICLAFSNEKDQEHLHNEISKQRIAMSLFAVMLLYFFFAAIKRSAKLSAARKIHEKLA</sequence>
<evidence type="ECO:0000313" key="2">
    <source>
        <dbReference type="EMBL" id="RYJ61453.1"/>
    </source>
</evidence>